<dbReference type="InterPro" id="IPR029025">
    <property type="entry name" value="T3SS_substrate_exporter_C"/>
</dbReference>
<keyword evidence="4" id="KW-1185">Reference proteome</keyword>
<dbReference type="PRINTS" id="PR00950">
    <property type="entry name" value="TYPE3IMSPROT"/>
</dbReference>
<organism evidence="3 4">
    <name type="scientific">Tabrizicola oligotrophica</name>
    <dbReference type="NCBI Taxonomy" id="2710650"/>
    <lineage>
        <taxon>Bacteria</taxon>
        <taxon>Pseudomonadati</taxon>
        <taxon>Pseudomonadota</taxon>
        <taxon>Alphaproteobacteria</taxon>
        <taxon>Rhodobacterales</taxon>
        <taxon>Paracoccaceae</taxon>
        <taxon>Tabrizicola</taxon>
    </lineage>
</organism>
<accession>A0A6M0QUH3</accession>
<dbReference type="GO" id="GO:0009306">
    <property type="term" value="P:protein secretion"/>
    <property type="evidence" value="ECO:0007669"/>
    <property type="project" value="InterPro"/>
</dbReference>
<feature type="transmembrane region" description="Helical" evidence="2">
    <location>
        <begin position="146"/>
        <end position="165"/>
    </location>
</feature>
<keyword evidence="3" id="KW-0969">Cilium</keyword>
<comment type="similarity">
    <text evidence="1">Belongs to the type III secretion exporter family.</text>
</comment>
<dbReference type="PANTHER" id="PTHR30531:SF12">
    <property type="entry name" value="FLAGELLAR BIOSYNTHETIC PROTEIN FLHB"/>
    <property type="match status" value="1"/>
</dbReference>
<name>A0A6M0QUH3_9RHOB</name>
<dbReference type="GO" id="GO:0005886">
    <property type="term" value="C:plasma membrane"/>
    <property type="evidence" value="ECO:0007669"/>
    <property type="project" value="TreeGrafter"/>
</dbReference>
<sequence length="358" mass="38532">MSEEDDDKAFEASQRKLDEARKRGEIARAPDVNVAAAYAGLLLAILVGGATLMQQGGAVGQTLLDGADRASTLFAAGGQAALGPVLSAVGWVILPVFALPMGAVLLALVAQRAVIFTPEKLAPRLSRISPFATAKQKFGPQGLFEFGKSAVKLVAVGLMLALHLWHRSAEIAASLGLPAPASIALMLRLMVEFLSLILLLAAGFGLVDHFWQQAQHRKRNRMSYKEMMDEVKDSEGDPHAKAARRQKGQEIALNRMLQDVAKADVVIVNPTHYAVALRWKRSDRNAPVCVAKGVDEIAARIREKAALAGVPLHSDPPTARAIHAAVEIGEPIRPEHYKPVAAAIRFAEALKKRRKGRS</sequence>
<dbReference type="RefSeq" id="WP_164626293.1">
    <property type="nucleotide sequence ID" value="NZ_JAAIVJ010000007.1"/>
</dbReference>
<dbReference type="AlphaFoldDB" id="A0A6M0QUH3"/>
<dbReference type="EMBL" id="JAAIVJ010000007">
    <property type="protein sequence ID" value="NEY91146.1"/>
    <property type="molecule type" value="Genomic_DNA"/>
</dbReference>
<evidence type="ECO:0000313" key="3">
    <source>
        <dbReference type="EMBL" id="NEY91146.1"/>
    </source>
</evidence>
<keyword evidence="2" id="KW-0812">Transmembrane</keyword>
<keyword evidence="3" id="KW-0966">Cell projection</keyword>
<dbReference type="Gene3D" id="3.40.1690.10">
    <property type="entry name" value="secretion proteins EscU"/>
    <property type="match status" value="1"/>
</dbReference>
<gene>
    <name evidence="3" type="ORF">G4Z14_12635</name>
</gene>
<keyword evidence="2" id="KW-0472">Membrane</keyword>
<reference evidence="3 4" key="1">
    <citation type="submission" date="2020-02" db="EMBL/GenBank/DDBJ databases">
        <authorList>
            <person name="Chen W.-M."/>
        </authorList>
    </citation>
    <scope>NUCLEOTIDE SEQUENCE [LARGE SCALE GENOMIC DNA]</scope>
    <source>
        <strain evidence="3 4">KMS-5</strain>
    </source>
</reference>
<dbReference type="PANTHER" id="PTHR30531">
    <property type="entry name" value="FLAGELLAR BIOSYNTHETIC PROTEIN FLHB"/>
    <property type="match status" value="1"/>
</dbReference>
<evidence type="ECO:0000256" key="1">
    <source>
        <dbReference type="ARBA" id="ARBA00010690"/>
    </source>
</evidence>
<evidence type="ECO:0000313" key="4">
    <source>
        <dbReference type="Proteomes" id="UP000477782"/>
    </source>
</evidence>
<feature type="transmembrane region" description="Helical" evidence="2">
    <location>
        <begin position="32"/>
        <end position="53"/>
    </location>
</feature>
<keyword evidence="3" id="KW-0282">Flagellum</keyword>
<dbReference type="Proteomes" id="UP000477782">
    <property type="component" value="Unassembled WGS sequence"/>
</dbReference>
<comment type="caution">
    <text evidence="3">The sequence shown here is derived from an EMBL/GenBank/DDBJ whole genome shotgun (WGS) entry which is preliminary data.</text>
</comment>
<feature type="transmembrane region" description="Helical" evidence="2">
    <location>
        <begin position="185"/>
        <end position="211"/>
    </location>
</feature>
<evidence type="ECO:0000256" key="2">
    <source>
        <dbReference type="SAM" id="Phobius"/>
    </source>
</evidence>
<dbReference type="Pfam" id="PF01312">
    <property type="entry name" value="Bac_export_2"/>
    <property type="match status" value="1"/>
</dbReference>
<protein>
    <submittedName>
        <fullName evidence="3">Flagellar biosynthesis protein FlhB</fullName>
    </submittedName>
</protein>
<proteinExistence type="inferred from homology"/>
<dbReference type="InterPro" id="IPR006135">
    <property type="entry name" value="T3SS_substrate_exporter"/>
</dbReference>
<feature type="transmembrane region" description="Helical" evidence="2">
    <location>
        <begin position="88"/>
        <end position="110"/>
    </location>
</feature>
<keyword evidence="2" id="KW-1133">Transmembrane helix</keyword>
<dbReference type="SUPFAM" id="SSF160544">
    <property type="entry name" value="EscU C-terminal domain-like"/>
    <property type="match status" value="1"/>
</dbReference>